<dbReference type="Pfam" id="PF00004">
    <property type="entry name" value="AAA"/>
    <property type="match status" value="1"/>
</dbReference>
<evidence type="ECO:0000256" key="3">
    <source>
        <dbReference type="ARBA" id="ARBA00022787"/>
    </source>
</evidence>
<organism evidence="8 9">
    <name type="scientific">Filobasidium floriforme</name>
    <dbReference type="NCBI Taxonomy" id="5210"/>
    <lineage>
        <taxon>Eukaryota</taxon>
        <taxon>Fungi</taxon>
        <taxon>Dikarya</taxon>
        <taxon>Basidiomycota</taxon>
        <taxon>Agaricomycotina</taxon>
        <taxon>Tremellomycetes</taxon>
        <taxon>Filobasidiales</taxon>
        <taxon>Filobasidiaceae</taxon>
        <taxon>Filobasidium</taxon>
    </lineage>
</organism>
<dbReference type="PANTHER" id="PTHR45644:SF56">
    <property type="entry name" value="AAA ATPASE, PUTATIVE (AFU_ORTHOLOGUE AFUA_2G12920)-RELATED"/>
    <property type="match status" value="1"/>
</dbReference>
<keyword evidence="3" id="KW-1000">Mitochondrion outer membrane</keyword>
<feature type="region of interest" description="Disordered" evidence="6">
    <location>
        <begin position="1076"/>
        <end position="1133"/>
    </location>
</feature>
<keyword evidence="2" id="KW-0547">Nucleotide-binding</keyword>
<feature type="region of interest" description="Disordered" evidence="6">
    <location>
        <begin position="1153"/>
        <end position="1219"/>
    </location>
</feature>
<evidence type="ECO:0000256" key="2">
    <source>
        <dbReference type="ARBA" id="ARBA00022741"/>
    </source>
</evidence>
<feature type="region of interest" description="Disordered" evidence="6">
    <location>
        <begin position="313"/>
        <end position="382"/>
    </location>
</feature>
<dbReference type="InterPro" id="IPR003960">
    <property type="entry name" value="ATPase_AAA_CS"/>
</dbReference>
<dbReference type="SMART" id="SM00382">
    <property type="entry name" value="AAA"/>
    <property type="match status" value="1"/>
</dbReference>
<comment type="subcellular location">
    <subcellularLocation>
        <location evidence="1">Mitochondrion outer membrane</location>
        <topology evidence="1">Single-pass membrane protein</topology>
    </subcellularLocation>
</comment>
<dbReference type="EMBL" id="JABELV010000051">
    <property type="protein sequence ID" value="KAG7553600.1"/>
    <property type="molecule type" value="Genomic_DNA"/>
</dbReference>
<evidence type="ECO:0000256" key="4">
    <source>
        <dbReference type="ARBA" id="ARBA00022840"/>
    </source>
</evidence>
<feature type="compositionally biased region" description="Basic and acidic residues" evidence="6">
    <location>
        <begin position="48"/>
        <end position="58"/>
    </location>
</feature>
<feature type="region of interest" description="Disordered" evidence="6">
    <location>
        <begin position="108"/>
        <end position="156"/>
    </location>
</feature>
<protein>
    <recommendedName>
        <fullName evidence="7">AAA+ ATPase domain-containing protein</fullName>
    </recommendedName>
</protein>
<feature type="compositionally biased region" description="Gly residues" evidence="6">
    <location>
        <begin position="118"/>
        <end position="136"/>
    </location>
</feature>
<comment type="caution">
    <text evidence="8">The sequence shown here is derived from an EMBL/GenBank/DDBJ whole genome shotgun (WGS) entry which is preliminary data.</text>
</comment>
<feature type="compositionally biased region" description="Low complexity" evidence="6">
    <location>
        <begin position="1081"/>
        <end position="1101"/>
    </location>
</feature>
<feature type="compositionally biased region" description="Basic and acidic residues" evidence="6">
    <location>
        <begin position="562"/>
        <end position="572"/>
    </location>
</feature>
<dbReference type="Pfam" id="PF17862">
    <property type="entry name" value="AAA_lid_3"/>
    <property type="match status" value="1"/>
</dbReference>
<gene>
    <name evidence="8" type="ORF">FFLO_02955</name>
</gene>
<feature type="compositionally biased region" description="Gly residues" evidence="6">
    <location>
        <begin position="320"/>
        <end position="330"/>
    </location>
</feature>
<dbReference type="Proteomes" id="UP000812966">
    <property type="component" value="Unassembled WGS sequence"/>
</dbReference>
<feature type="region of interest" description="Disordered" evidence="6">
    <location>
        <begin position="28"/>
        <end position="94"/>
    </location>
</feature>
<evidence type="ECO:0000256" key="1">
    <source>
        <dbReference type="ARBA" id="ARBA00004572"/>
    </source>
</evidence>
<feature type="region of interest" description="Disordered" evidence="6">
    <location>
        <begin position="1251"/>
        <end position="1294"/>
    </location>
</feature>
<dbReference type="GO" id="GO:0005741">
    <property type="term" value="C:mitochondrial outer membrane"/>
    <property type="evidence" value="ECO:0007669"/>
    <property type="project" value="UniProtKB-SubCell"/>
</dbReference>
<keyword evidence="5" id="KW-0496">Mitochondrion</keyword>
<feature type="compositionally biased region" description="Low complexity" evidence="6">
    <location>
        <begin position="1163"/>
        <end position="1210"/>
    </location>
</feature>
<feature type="compositionally biased region" description="Acidic residues" evidence="6">
    <location>
        <begin position="356"/>
        <end position="375"/>
    </location>
</feature>
<keyword evidence="9" id="KW-1185">Reference proteome</keyword>
<dbReference type="InterPro" id="IPR051701">
    <property type="entry name" value="Mito_OM_Translocase_MSP1"/>
</dbReference>
<feature type="domain" description="AAA+ ATPase" evidence="7">
    <location>
        <begin position="877"/>
        <end position="1018"/>
    </location>
</feature>
<dbReference type="InterPro" id="IPR003593">
    <property type="entry name" value="AAA+_ATPase"/>
</dbReference>
<dbReference type="GO" id="GO:0005524">
    <property type="term" value="F:ATP binding"/>
    <property type="evidence" value="ECO:0007669"/>
    <property type="project" value="UniProtKB-KW"/>
</dbReference>
<dbReference type="Gene3D" id="1.10.8.60">
    <property type="match status" value="1"/>
</dbReference>
<dbReference type="SUPFAM" id="SSF52540">
    <property type="entry name" value="P-loop containing nucleoside triphosphate hydrolases"/>
    <property type="match status" value="1"/>
</dbReference>
<name>A0A8K0JN45_9TREE</name>
<feature type="compositionally biased region" description="Polar residues" evidence="6">
    <location>
        <begin position="65"/>
        <end position="82"/>
    </location>
</feature>
<dbReference type="GO" id="GO:0016887">
    <property type="term" value="F:ATP hydrolysis activity"/>
    <property type="evidence" value="ECO:0007669"/>
    <property type="project" value="InterPro"/>
</dbReference>
<feature type="compositionally biased region" description="Gly residues" evidence="6">
    <location>
        <begin position="1102"/>
        <end position="1112"/>
    </location>
</feature>
<reference evidence="8" key="1">
    <citation type="submission" date="2020-04" db="EMBL/GenBank/DDBJ databases">
        <title>Analysis of mating type loci in Filobasidium floriforme.</title>
        <authorList>
            <person name="Nowrousian M."/>
        </authorList>
    </citation>
    <scope>NUCLEOTIDE SEQUENCE</scope>
    <source>
        <strain evidence="8">CBS 6242</strain>
    </source>
</reference>
<dbReference type="InterPro" id="IPR041569">
    <property type="entry name" value="AAA_lid_3"/>
</dbReference>
<dbReference type="InterPro" id="IPR027417">
    <property type="entry name" value="P-loop_NTPase"/>
</dbReference>
<evidence type="ECO:0000313" key="9">
    <source>
        <dbReference type="Proteomes" id="UP000812966"/>
    </source>
</evidence>
<evidence type="ECO:0000256" key="5">
    <source>
        <dbReference type="ARBA" id="ARBA00023128"/>
    </source>
</evidence>
<dbReference type="InterPro" id="IPR003959">
    <property type="entry name" value="ATPase_AAA_core"/>
</dbReference>
<keyword evidence="4" id="KW-0067">ATP-binding</keyword>
<dbReference type="PROSITE" id="PS00674">
    <property type="entry name" value="AAA"/>
    <property type="match status" value="1"/>
</dbReference>
<keyword evidence="3" id="KW-0472">Membrane</keyword>
<feature type="region of interest" description="Disordered" evidence="6">
    <location>
        <begin position="196"/>
        <end position="239"/>
    </location>
</feature>
<sequence length="1294" mass="136628">MISAQLRARPPTSAMLERHLHRHDFRIRATSSSSSSSCLHTTSIRRRARDDDHASRLDAEEDGSSRPTFFTGNNEASTSRTISGGRARSPAFSRPSLIKLGGIVPGSARPGQAYDHSGAGGEADGKPYSGGPGAGTDAGSSPAAGSGSGAGAGGNLLPESFRSKYYHPTPEPPATPDYYTTSLASHLLVSFLPSHTNVPTKQSKSEKDKDPQSSSNGRRSPHAIKPQAVSSPNLSKKDPPTLALVCPIEGSEAHTLETTLHAAGLVGADVVQLDLVRTVGLGVEGDWGKEAGGFVKLGMGNPVLVKDESEIRGSAFGSGSESGSGVGIGVEGEEEMDGWEPDKEYDPEEDGHNQSEEDGEEGEEHEDEHEGDDDAGNSSHVISGPFEIAIPVGGNPGGLGGGGGGARTGMGMMAVPGGGQVGMGMDEPRDVGSEVDKEGMRRVFLELVDLDDVSGENGDVEQKTKPRIIFVQHSTAMNASFSSWWWALTRAVRLRNASGKPTTIVLSCTPSFLHLGPNLSLPTPAAPAEPAENPGLPPGLGELMKAMKRMREGPGGGAGGQGKKEDEFWKGSEEEDKVGRRKRLRKRLAGFQLGDERALRRFLPTFDDPDIPSHYPPEAKEGLMRLRGTPLTTPRIWRVLGTLPPTRHKSAEMLERYTQRLELNRLLLKKAVGKHGLKFTDADLGEDLNGDGPKSEEVLKEYQELRDSFALAVWPWTTLQHLATIGVGHALTQRSKSAADVAEIEVGWKDLAEASVVEAHAEDGLEKWKENQKASPSSVQSAVVHPHPRSGKKSSSGKAGSDKKLVDPVVEKLKKDKTLNNHEKRLLSCIVDHAAVKNTTFDDVAMEEKTKDAVRSTISLPLLYPEAFRSGILAQHASQGVLLYGPPGTGKTHLSRALANESGSRMIAVTPADINDMYVGQSEARTKALFSLSRRLSPCIIFIDEAESLLGSRGGFSSGNAAHRQVLTEFMQEMDGLTSSGANKEARVSVVAATNRPFDMDEAVLRRLPRRLLIDLPTLKDRESILRILLKNETLGEDVDIAQLAKDTDTYSGSDLKHLCVAAAMDALKESAPPPWKLAKPGSVPSVPLTPSSSSSSAGDNSGPGGMGGGGSEEVERETIEQGEGGPGGREVLPVAPAQVSAAGEEGAVLMSIGKGKGEGTGEQEAGSASSTNGGTASSGSLSASSGPITPSSASSSTTPTSTADSTSSSTPPPLPPRILRKKHFVLALREISPSSAEGSSLEELRKWASKFGEGGTERGKKGGYGGKFGFGDAKEGGGLEEESEYGRVRPGSK</sequence>
<feature type="region of interest" description="Disordered" evidence="6">
    <location>
        <begin position="767"/>
        <end position="806"/>
    </location>
</feature>
<dbReference type="Gene3D" id="3.40.50.300">
    <property type="entry name" value="P-loop containing nucleotide triphosphate hydrolases"/>
    <property type="match status" value="1"/>
</dbReference>
<accession>A0A8K0JN45</accession>
<dbReference type="PANTHER" id="PTHR45644">
    <property type="entry name" value="AAA ATPASE, PUTATIVE (AFU_ORTHOLOGUE AFUA_2G12920)-RELATED-RELATED"/>
    <property type="match status" value="1"/>
</dbReference>
<feature type="region of interest" description="Disordered" evidence="6">
    <location>
        <begin position="550"/>
        <end position="581"/>
    </location>
</feature>
<evidence type="ECO:0000313" key="8">
    <source>
        <dbReference type="EMBL" id="KAG7553600.1"/>
    </source>
</evidence>
<proteinExistence type="predicted"/>
<evidence type="ECO:0000256" key="6">
    <source>
        <dbReference type="SAM" id="MobiDB-lite"/>
    </source>
</evidence>
<feature type="compositionally biased region" description="Basic and acidic residues" evidence="6">
    <location>
        <begin position="340"/>
        <end position="355"/>
    </location>
</feature>
<evidence type="ECO:0000259" key="7">
    <source>
        <dbReference type="SMART" id="SM00382"/>
    </source>
</evidence>